<proteinExistence type="inferred from homology"/>
<dbReference type="GO" id="GO:0003725">
    <property type="term" value="F:double-stranded RNA binding"/>
    <property type="evidence" value="ECO:0007669"/>
    <property type="project" value="TreeGrafter"/>
</dbReference>
<dbReference type="GO" id="GO:0006511">
    <property type="term" value="P:ubiquitin-dependent protein catabolic process"/>
    <property type="evidence" value="ECO:0007669"/>
    <property type="project" value="TreeGrafter"/>
</dbReference>
<comment type="catalytic activity">
    <reaction evidence="1">
        <text>S-ubiquitinyl-[E2 ubiquitin-conjugating enzyme]-L-cysteine + [acceptor protein]-L-lysine = [E2 ubiquitin-conjugating enzyme]-L-cysteine + N(6)-ubiquitinyl-[acceptor protein]-L-lysine.</text>
        <dbReference type="EC" id="2.3.2.27"/>
    </reaction>
</comment>
<evidence type="ECO:0000256" key="9">
    <source>
        <dbReference type="HAMAP-Rule" id="MF_03187"/>
    </source>
</evidence>
<keyword evidence="7 10" id="KW-0863">Zinc-finger</keyword>
<evidence type="ECO:0000256" key="4">
    <source>
        <dbReference type="ARBA" id="ARBA00022603"/>
    </source>
</evidence>
<dbReference type="GO" id="GO:0032259">
    <property type="term" value="P:methylation"/>
    <property type="evidence" value="ECO:0007669"/>
    <property type="project" value="UniProtKB-KW"/>
</dbReference>
<dbReference type="SUPFAM" id="SSF90229">
    <property type="entry name" value="CCCH zinc finger"/>
    <property type="match status" value="1"/>
</dbReference>
<feature type="domain" description="C3H1-type" evidence="13">
    <location>
        <begin position="626"/>
        <end position="653"/>
    </location>
</feature>
<evidence type="ECO:0000259" key="13">
    <source>
        <dbReference type="PROSITE" id="PS50103"/>
    </source>
</evidence>
<feature type="region of interest" description="Disordered" evidence="11">
    <location>
        <begin position="829"/>
        <end position="857"/>
    </location>
</feature>
<evidence type="ECO:0000313" key="15">
    <source>
        <dbReference type="WBParaSite" id="TCONS_00010806.p1"/>
    </source>
</evidence>
<dbReference type="Pfam" id="PF21206">
    <property type="entry name" value="Roquin_1_2-like_ROQ"/>
    <property type="match status" value="1"/>
</dbReference>
<organism evidence="14 15">
    <name type="scientific">Strongyloides stercoralis</name>
    <name type="common">Threadworm</name>
    <dbReference type="NCBI Taxonomy" id="6248"/>
    <lineage>
        <taxon>Eukaryota</taxon>
        <taxon>Metazoa</taxon>
        <taxon>Ecdysozoa</taxon>
        <taxon>Nematoda</taxon>
        <taxon>Chromadorea</taxon>
        <taxon>Rhabditida</taxon>
        <taxon>Tylenchina</taxon>
        <taxon>Panagrolaimomorpha</taxon>
        <taxon>Strongyloidoidea</taxon>
        <taxon>Strongyloididae</taxon>
        <taxon>Strongyloides</taxon>
    </lineage>
</organism>
<dbReference type="Proteomes" id="UP000035681">
    <property type="component" value="Unplaced"/>
</dbReference>
<name>A0AAF5DDE3_STRER</name>
<feature type="domain" description="Protein kinase" evidence="12">
    <location>
        <begin position="948"/>
        <end position="1224"/>
    </location>
</feature>
<evidence type="ECO:0000256" key="6">
    <source>
        <dbReference type="ARBA" id="ARBA00022723"/>
    </source>
</evidence>
<dbReference type="HAMAP" id="MF_03187">
    <property type="entry name" value="Methyltr_EFM5"/>
    <property type="match status" value="1"/>
</dbReference>
<keyword evidence="6 10" id="KW-0479">Metal-binding</keyword>
<keyword evidence="8 10" id="KW-0862">Zinc</keyword>
<evidence type="ECO:0000256" key="1">
    <source>
        <dbReference type="ARBA" id="ARBA00000900"/>
    </source>
</evidence>
<dbReference type="GO" id="GO:0061630">
    <property type="term" value="F:ubiquitin protein ligase activity"/>
    <property type="evidence" value="ECO:0007669"/>
    <property type="project" value="UniProtKB-EC"/>
</dbReference>
<feature type="compositionally biased region" description="Basic and acidic residues" evidence="11">
    <location>
        <begin position="829"/>
        <end position="839"/>
    </location>
</feature>
<dbReference type="WBParaSite" id="TCONS_00010806.p1">
    <property type="protein sequence ID" value="TCONS_00010806.p1"/>
    <property type="gene ID" value="XLOC_004471"/>
</dbReference>
<dbReference type="EC" id="2.1.1.-" evidence="9"/>
<evidence type="ECO:0000256" key="5">
    <source>
        <dbReference type="ARBA" id="ARBA00022679"/>
    </source>
</evidence>
<dbReference type="Gene3D" id="4.10.1000.10">
    <property type="entry name" value="Zinc finger, CCCH-type"/>
    <property type="match status" value="1"/>
</dbReference>
<evidence type="ECO:0000259" key="12">
    <source>
        <dbReference type="PROSITE" id="PS50011"/>
    </source>
</evidence>
<dbReference type="InterPro" id="IPR041523">
    <property type="entry name" value="ROQ_II"/>
</dbReference>
<dbReference type="SMART" id="SM00220">
    <property type="entry name" value="S_TKc"/>
    <property type="match status" value="1"/>
</dbReference>
<dbReference type="GO" id="GO:0003729">
    <property type="term" value="F:mRNA binding"/>
    <property type="evidence" value="ECO:0007669"/>
    <property type="project" value="TreeGrafter"/>
</dbReference>
<dbReference type="Pfam" id="PF18386">
    <property type="entry name" value="ROQ_II"/>
    <property type="match status" value="1"/>
</dbReference>
<dbReference type="PROSITE" id="PS00092">
    <property type="entry name" value="N6_MTASE"/>
    <property type="match status" value="1"/>
</dbReference>
<comment type="similarity">
    <text evidence="9">Belongs to the class I-like SAM-binding methyltransferase superfamily. EFM5 family.</text>
</comment>
<dbReference type="InterPro" id="IPR041370">
    <property type="entry name" value="Mlase_EEF1AKMT1/ZCCHC4"/>
</dbReference>
<dbReference type="PANTHER" id="PTHR13139">
    <property type="entry name" value="RING FINGER AND CCCH-TYPE ZINC FINGER DOMAIN-CONTAINING PROTEIN"/>
    <property type="match status" value="1"/>
</dbReference>
<dbReference type="InterPro" id="IPR001245">
    <property type="entry name" value="Ser-Thr/Tyr_kinase_cat_dom"/>
</dbReference>
<dbReference type="InterPro" id="IPR048575">
    <property type="entry name" value="Roquin_1_2-like_ROQ"/>
</dbReference>
<dbReference type="InterPro" id="IPR000571">
    <property type="entry name" value="Znf_CCCH"/>
</dbReference>
<dbReference type="GO" id="GO:0010494">
    <property type="term" value="C:cytoplasmic stress granule"/>
    <property type="evidence" value="ECO:0007669"/>
    <property type="project" value="TreeGrafter"/>
</dbReference>
<dbReference type="AlphaFoldDB" id="A0AAF5DDE3"/>
<dbReference type="InterPro" id="IPR019369">
    <property type="entry name" value="Efm5/EEF1AKMT1"/>
</dbReference>
<dbReference type="Gene3D" id="1.20.120.1790">
    <property type="match status" value="1"/>
</dbReference>
<dbReference type="InterPro" id="IPR011009">
    <property type="entry name" value="Kinase-like_dom_sf"/>
</dbReference>
<dbReference type="PROSITE" id="PS50011">
    <property type="entry name" value="PROTEIN_KINASE_DOM"/>
    <property type="match status" value="1"/>
</dbReference>
<dbReference type="InterPro" id="IPR052249">
    <property type="entry name" value="Roquin_domain"/>
</dbReference>
<accession>A0AAF5DDE3</accession>
<keyword evidence="5 9" id="KW-0808">Transferase</keyword>
<keyword evidence="4 9" id="KW-0489">Methyltransferase</keyword>
<evidence type="ECO:0000256" key="7">
    <source>
        <dbReference type="ARBA" id="ARBA00022771"/>
    </source>
</evidence>
<dbReference type="InterPro" id="IPR000719">
    <property type="entry name" value="Prot_kinase_dom"/>
</dbReference>
<dbReference type="GO" id="GO:0005524">
    <property type="term" value="F:ATP binding"/>
    <property type="evidence" value="ECO:0007669"/>
    <property type="project" value="InterPro"/>
</dbReference>
<reference evidence="15" key="1">
    <citation type="submission" date="2024-02" db="UniProtKB">
        <authorList>
            <consortium name="WormBaseParasite"/>
        </authorList>
    </citation>
    <scope>IDENTIFICATION</scope>
</reference>
<dbReference type="GO" id="GO:0004672">
    <property type="term" value="F:protein kinase activity"/>
    <property type="evidence" value="ECO:0007669"/>
    <property type="project" value="InterPro"/>
</dbReference>
<dbReference type="PROSITE" id="PS50103">
    <property type="entry name" value="ZF_C3H1"/>
    <property type="match status" value="1"/>
</dbReference>
<dbReference type="SUPFAM" id="SSF56112">
    <property type="entry name" value="Protein kinase-like (PK-like)"/>
    <property type="match status" value="1"/>
</dbReference>
<feature type="zinc finger region" description="C3H1-type" evidence="10">
    <location>
        <begin position="626"/>
        <end position="653"/>
    </location>
</feature>
<evidence type="ECO:0000256" key="2">
    <source>
        <dbReference type="ARBA" id="ARBA00004496"/>
    </source>
</evidence>
<dbReference type="InterPro" id="IPR036855">
    <property type="entry name" value="Znf_CCCH_sf"/>
</dbReference>
<dbReference type="Gene3D" id="1.10.510.10">
    <property type="entry name" value="Transferase(Phosphotransferase) domain 1"/>
    <property type="match status" value="1"/>
</dbReference>
<comment type="subcellular location">
    <subcellularLocation>
        <location evidence="2 9">Cytoplasm</location>
    </subcellularLocation>
</comment>
<dbReference type="GO" id="GO:0000288">
    <property type="term" value="P:nuclear-transcribed mRNA catabolic process, deadenylation-dependent decay"/>
    <property type="evidence" value="ECO:0007669"/>
    <property type="project" value="TreeGrafter"/>
</dbReference>
<dbReference type="GO" id="GO:0008270">
    <property type="term" value="F:zinc ion binding"/>
    <property type="evidence" value="ECO:0007669"/>
    <property type="project" value="UniProtKB-KW"/>
</dbReference>
<evidence type="ECO:0000256" key="10">
    <source>
        <dbReference type="PROSITE-ProRule" id="PRU00723"/>
    </source>
</evidence>
<comment type="function">
    <text evidence="9">S-adenosyl-L-methionine-dependent protein-lysine N-methyltransferase that methylates elongation factor 1-alpha.</text>
</comment>
<dbReference type="GO" id="GO:0000209">
    <property type="term" value="P:protein polyubiquitination"/>
    <property type="evidence" value="ECO:0007669"/>
    <property type="project" value="TreeGrafter"/>
</dbReference>
<dbReference type="PANTHER" id="PTHR13139:SF54">
    <property type="entry name" value="RING-TYPE E3 UBIQUITIN TRANSFERASE"/>
    <property type="match status" value="1"/>
</dbReference>
<evidence type="ECO:0000256" key="8">
    <source>
        <dbReference type="ARBA" id="ARBA00022833"/>
    </source>
</evidence>
<dbReference type="CDD" id="cd16449">
    <property type="entry name" value="RING-HC"/>
    <property type="match status" value="1"/>
</dbReference>
<dbReference type="Pfam" id="PF10237">
    <property type="entry name" value="N6-adenineMlase"/>
    <property type="match status" value="1"/>
</dbReference>
<protein>
    <recommendedName>
        <fullName evidence="9">Protein-lysine N-methyltransferase</fullName>
        <ecNumber evidence="9">2.1.1.-</ecNumber>
    </recommendedName>
</protein>
<dbReference type="GO" id="GO:0035613">
    <property type="term" value="F:RNA stem-loop binding"/>
    <property type="evidence" value="ECO:0007669"/>
    <property type="project" value="TreeGrafter"/>
</dbReference>
<evidence type="ECO:0000256" key="3">
    <source>
        <dbReference type="ARBA" id="ARBA00022490"/>
    </source>
</evidence>
<keyword evidence="14" id="KW-1185">Reference proteome</keyword>
<dbReference type="GO" id="GO:0016279">
    <property type="term" value="F:protein-lysine N-methyltransferase activity"/>
    <property type="evidence" value="ECO:0007669"/>
    <property type="project" value="UniProtKB-UniRule"/>
</dbReference>
<dbReference type="InterPro" id="IPR002052">
    <property type="entry name" value="DNA_methylase_N6_adenine_CS"/>
</dbReference>
<sequence length="1269" mass="144611">MNGDDDMPQLSAATLAALKEFLDEQKSIIPPETEPVPENWKLSQFWYSDETAKKLVNEAVEALGEEGGKIALVSSPTLMRFFRQTNSYREGKISVHLFEFDCRFGEQFPGEYSFYDYNDPLKIDIIHKANYDYIIADPPYLSDECLTAVSKSLKYLSKKDDCKILLCTGAIMEEVAERNLNVKRTNFYPKHLNNLSNDFCSFANYQTVLTLHQCNGKISILKHVGRVRLPINLLCGHITCKECINRALEEDGKICECFGNFKQHFDNVRKYPVNVALLKIIFDYVDDVKDPVLEDDVDKKEKKIVEKNFFEIVSFLRRVDCEKGGAIWSETLSTQVQKKIIQLISCQLMEKEGRSQIGKQIKSLVERIINEFSSKLQNPYSISTQLWCAVRQRGAQFLGPAMQEDILKLVCLTLEQGAEISRKNLVLYAVQMLTADYPQISKTSVGHVVQLLYRASCFTVIKREGKSSLMRLREEFRDYPSLRAEHDAQIVQIALEAGIRIPPEQWSSLLYGDQDHKCHMQSIIDRLLLPMSFESLVDDLMALISKSGDSFNLRRLKESFDIIIELDKIDKDQNDSLTWGQLAKYTSAATEIVHVYSDFKKVQKEKCLITRNADSSQRLPHPRSVYKTRMCREAKSGQGCRKGDKCTYAHSTLELRGNGTNIQKIQHNNLNGNNNNNNNNSLTNNIQQNINSNNEIRNQNRRQRFIQPPTPLVMSQPPPPPPPPQSISMFPFYPAPLHSIDNPPPRSPFALVPQSPNLMIGGHNSLPQPGYFLQSQPPTPQGISNHPSNGSAFFDGNSNHYSFVQGPVYPHYFAPPTPTFTRTFEKFLDSPTTKDEKPKPSPLNLHSRKEKNQKRNSQTLDLLKRMSIAEEDENQHVSRQVAESLFNDCIDNNQGAGTNYYEITPTTVPMNYPSLPGTPIQSPMPNGMSFTMPNVMSHDRYYYQPKGYSIPKTPTSKRIAYIWEMTFLVMSSHNFHRYQIVPIKINYLKNKKGINLSRIDTLYLQNTKPETLKKELEELFNGLKHERILLPSDIIVPEDMIIEFHYKSISGDIDIDTIINNDYNYGLPEKAVAYISFKLLNAIEYLAGKRIVHRSIMCPNILIDKHGNVKLVGFHTAVSLNTKKHWIRKSDNINDLGIAICTMINGFTPFSDMTELEMLYEKYCGTRPKIIDSSSTVDEDDEGIFDKHKEKILSKEIHDVVVQTLDCNPETRISLKNLKKHPFFSVNGTSEELLSYDKIFKLVYLVTALVPSDTACLANSPGRISLTAV</sequence>
<dbReference type="Pfam" id="PF07714">
    <property type="entry name" value="PK_Tyr_Ser-Thr"/>
    <property type="match status" value="1"/>
</dbReference>
<evidence type="ECO:0000256" key="11">
    <source>
        <dbReference type="SAM" id="MobiDB-lite"/>
    </source>
</evidence>
<evidence type="ECO:0000313" key="14">
    <source>
        <dbReference type="Proteomes" id="UP000035681"/>
    </source>
</evidence>
<keyword evidence="3 9" id="KW-0963">Cytoplasm</keyword>